<evidence type="ECO:0000313" key="2">
    <source>
        <dbReference type="EMBL" id="PHK00018.1"/>
    </source>
</evidence>
<name>A0A9Q5Z8S1_NOSLI</name>
<gene>
    <name evidence="2" type="ORF">VF08_24665</name>
</gene>
<dbReference type="RefSeq" id="WP_099066127.1">
    <property type="nucleotide sequence ID" value="NZ_LAHD01000084.1"/>
</dbReference>
<protein>
    <submittedName>
        <fullName evidence="2">Uncharacterized protein</fullName>
    </submittedName>
</protein>
<keyword evidence="1" id="KW-1133">Transmembrane helix</keyword>
<evidence type="ECO:0000313" key="3">
    <source>
        <dbReference type="Proteomes" id="UP000222310"/>
    </source>
</evidence>
<dbReference type="Proteomes" id="UP000222310">
    <property type="component" value="Unassembled WGS sequence"/>
</dbReference>
<dbReference type="AlphaFoldDB" id="A0A9Q5Z8S1"/>
<proteinExistence type="predicted"/>
<accession>A0A9Q5Z8S1</accession>
<dbReference type="EMBL" id="LAHD01000084">
    <property type="protein sequence ID" value="PHK00018.1"/>
    <property type="molecule type" value="Genomic_DNA"/>
</dbReference>
<sequence>MLPRMIYIFIFLLSLSIITLWWPVNDSVCNSEAFLASNTTKFQIQATKVVVKPWLGKHKSYGIFMIPDEYKQTPYFVLTVKGAGNYCSKQFGYRKKIDDIVAQPDTYLLRKFIRTRTSVRLILQGLYFEINDKKNWTLTFPLISSDSEQGRADGGVQ</sequence>
<evidence type="ECO:0000256" key="1">
    <source>
        <dbReference type="SAM" id="Phobius"/>
    </source>
</evidence>
<reference evidence="2 3" key="1">
    <citation type="submission" date="2015-02" db="EMBL/GenBank/DDBJ databases">
        <title>Nostoc linckia genome annotation.</title>
        <authorList>
            <person name="Zhou Z."/>
        </authorList>
    </citation>
    <scope>NUCLEOTIDE SEQUENCE [LARGE SCALE GENOMIC DNA]</scope>
    <source>
        <strain evidence="3">z8</strain>
    </source>
</reference>
<keyword evidence="1" id="KW-0472">Membrane</keyword>
<feature type="transmembrane region" description="Helical" evidence="1">
    <location>
        <begin position="7"/>
        <end position="24"/>
    </location>
</feature>
<comment type="caution">
    <text evidence="2">The sequence shown here is derived from an EMBL/GenBank/DDBJ whole genome shotgun (WGS) entry which is preliminary data.</text>
</comment>
<organism evidence="2 3">
    <name type="scientific">Nostoc linckia z8</name>
    <dbReference type="NCBI Taxonomy" id="1628746"/>
    <lineage>
        <taxon>Bacteria</taxon>
        <taxon>Bacillati</taxon>
        <taxon>Cyanobacteriota</taxon>
        <taxon>Cyanophyceae</taxon>
        <taxon>Nostocales</taxon>
        <taxon>Nostocaceae</taxon>
        <taxon>Nostoc</taxon>
    </lineage>
</organism>
<keyword evidence="1" id="KW-0812">Transmembrane</keyword>